<accession>A0A0D6JT24</accession>
<dbReference type="Proteomes" id="UP000198902">
    <property type="component" value="Unassembled WGS sequence"/>
</dbReference>
<dbReference type="OrthoDB" id="289730at2157"/>
<keyword evidence="1" id="KW-1133">Transmembrane helix</keyword>
<evidence type="ECO:0000313" key="3">
    <source>
        <dbReference type="Proteomes" id="UP000198902"/>
    </source>
</evidence>
<evidence type="ECO:0000313" key="2">
    <source>
        <dbReference type="EMBL" id="CQR51027.1"/>
    </source>
</evidence>
<dbReference type="EMBL" id="CSTE01000002">
    <property type="protein sequence ID" value="CQR51027.1"/>
    <property type="molecule type" value="Genomic_DNA"/>
</dbReference>
<organism evidence="2 3">
    <name type="scientific">Haloferax massiliensis</name>
    <dbReference type="NCBI Taxonomy" id="1476858"/>
    <lineage>
        <taxon>Archaea</taxon>
        <taxon>Methanobacteriati</taxon>
        <taxon>Methanobacteriota</taxon>
        <taxon>Stenosarchaea group</taxon>
        <taxon>Halobacteria</taxon>
        <taxon>Halobacteriales</taxon>
        <taxon>Haloferacaceae</taxon>
        <taxon>Haloferax</taxon>
    </lineage>
</organism>
<dbReference type="SUPFAM" id="SSF55961">
    <property type="entry name" value="Bet v1-like"/>
    <property type="match status" value="1"/>
</dbReference>
<sequence>MGTRRLIRALGLAGIGVVGAYLLAVRPWHRRWGTTDDEATGWLPGDDFVGDADVTSTRAITITAPARAVWPWVVQLGQGRGGFYSYERLENLFGLQIHNADRILPQHQRLDVGDEIRLGPPGSGAPSFRVAFVDPERSLVLSAPGWETGESPATWTFALHEVAPGATRLVVRFRGRSETLRERAMNRLVVEPVQFAMERKMLKGIRSRAERARASPTGGRHR</sequence>
<gene>
    <name evidence="2" type="ORF">BN996_02517</name>
</gene>
<dbReference type="RefSeq" id="WP_089779948.1">
    <property type="nucleotide sequence ID" value="NZ_CABLRR010000002.1"/>
</dbReference>
<dbReference type="InterPro" id="IPR023393">
    <property type="entry name" value="START-like_dom_sf"/>
</dbReference>
<reference evidence="3" key="1">
    <citation type="submission" date="2015-03" db="EMBL/GenBank/DDBJ databases">
        <authorList>
            <person name="Urmite Genomes"/>
        </authorList>
    </citation>
    <scope>NUCLEOTIDE SEQUENCE [LARGE SCALE GENOMIC DNA]</scope>
    <source>
        <strain evidence="3">Arc-Hr</strain>
    </source>
</reference>
<dbReference type="Gene3D" id="3.30.530.20">
    <property type="match status" value="1"/>
</dbReference>
<protein>
    <recommendedName>
        <fullName evidence="4">SRPBCC family protein</fullName>
    </recommendedName>
</protein>
<dbReference type="AlphaFoldDB" id="A0A0D6JT24"/>
<name>A0A0D6JT24_9EURY</name>
<feature type="transmembrane region" description="Helical" evidence="1">
    <location>
        <begin position="6"/>
        <end position="24"/>
    </location>
</feature>
<keyword evidence="3" id="KW-1185">Reference proteome</keyword>
<keyword evidence="1" id="KW-0472">Membrane</keyword>
<proteinExistence type="predicted"/>
<evidence type="ECO:0000256" key="1">
    <source>
        <dbReference type="SAM" id="Phobius"/>
    </source>
</evidence>
<evidence type="ECO:0008006" key="4">
    <source>
        <dbReference type="Google" id="ProtNLM"/>
    </source>
</evidence>
<keyword evidence="1" id="KW-0812">Transmembrane</keyword>